<organism evidence="2 3">
    <name type="scientific">Nocardioides plantarum</name>
    <dbReference type="NCBI Taxonomy" id="29299"/>
    <lineage>
        <taxon>Bacteria</taxon>
        <taxon>Bacillati</taxon>
        <taxon>Actinomycetota</taxon>
        <taxon>Actinomycetes</taxon>
        <taxon>Propionibacteriales</taxon>
        <taxon>Nocardioidaceae</taxon>
        <taxon>Nocardioides</taxon>
    </lineage>
</organism>
<evidence type="ECO:0000313" key="2">
    <source>
        <dbReference type="EMBL" id="MFB9314847.1"/>
    </source>
</evidence>
<proteinExistence type="predicted"/>
<gene>
    <name evidence="2" type="ORF">ACFFRI_17445</name>
</gene>
<sequence>MTDFASLEPLEGGWSGETFVARVGEGSAAERQVVRIHVRDPDRAAVDAALLRLVRGLVPVAEVLEVRPAVGGMPALLVTSFLPGVRGDLLLPDLDDAGLVAVGRQVGDLVATLGGMPLVRPGRFVGPDLAIEPWDLPDGLPGWVETHLPALAHWSYDEKAALGDLAADAQELLDTVARTCLVHSDLNPKNLLLDPTTLEVTALLDWEFAHAGHPFTDLGNVLRFEGDGPWQPYADAVLAAYHERRGTPPGEARALARAADLWALVDLAARRGANPVAERADDLLRAMVRSFDTVVPGA</sequence>
<dbReference type="PANTHER" id="PTHR21310:SF15">
    <property type="entry name" value="AMINOGLYCOSIDE PHOSPHOTRANSFERASE DOMAIN-CONTAINING PROTEIN"/>
    <property type="match status" value="1"/>
</dbReference>
<dbReference type="Proteomes" id="UP001589750">
    <property type="component" value="Unassembled WGS sequence"/>
</dbReference>
<dbReference type="RefSeq" id="WP_246084139.1">
    <property type="nucleotide sequence ID" value="NZ_JBHMDG010000026.1"/>
</dbReference>
<protein>
    <submittedName>
        <fullName evidence="2">Phosphotransferase family protein</fullName>
    </submittedName>
</protein>
<reference evidence="2 3" key="1">
    <citation type="submission" date="2024-09" db="EMBL/GenBank/DDBJ databases">
        <authorList>
            <person name="Sun Q."/>
            <person name="Mori K."/>
        </authorList>
    </citation>
    <scope>NUCLEOTIDE SEQUENCE [LARGE SCALE GENOMIC DNA]</scope>
    <source>
        <strain evidence="2 3">JCM 9626</strain>
    </source>
</reference>
<dbReference type="InterPro" id="IPR051678">
    <property type="entry name" value="AGP_Transferase"/>
</dbReference>
<dbReference type="SUPFAM" id="SSF56112">
    <property type="entry name" value="Protein kinase-like (PK-like)"/>
    <property type="match status" value="1"/>
</dbReference>
<dbReference type="InterPro" id="IPR011009">
    <property type="entry name" value="Kinase-like_dom_sf"/>
</dbReference>
<name>A0ABV5KDN7_9ACTN</name>
<evidence type="ECO:0000259" key="1">
    <source>
        <dbReference type="Pfam" id="PF01636"/>
    </source>
</evidence>
<dbReference type="EMBL" id="JBHMDG010000026">
    <property type="protein sequence ID" value="MFB9314847.1"/>
    <property type="molecule type" value="Genomic_DNA"/>
</dbReference>
<keyword evidence="3" id="KW-1185">Reference proteome</keyword>
<dbReference type="Gene3D" id="3.90.1200.10">
    <property type="match status" value="1"/>
</dbReference>
<accession>A0ABV5KDN7</accession>
<evidence type="ECO:0000313" key="3">
    <source>
        <dbReference type="Proteomes" id="UP001589750"/>
    </source>
</evidence>
<comment type="caution">
    <text evidence="2">The sequence shown here is derived from an EMBL/GenBank/DDBJ whole genome shotgun (WGS) entry which is preliminary data.</text>
</comment>
<feature type="domain" description="Aminoglycoside phosphotransferase" evidence="1">
    <location>
        <begin position="7"/>
        <end position="247"/>
    </location>
</feature>
<dbReference type="PANTHER" id="PTHR21310">
    <property type="entry name" value="AMINOGLYCOSIDE PHOSPHOTRANSFERASE-RELATED-RELATED"/>
    <property type="match status" value="1"/>
</dbReference>
<dbReference type="Pfam" id="PF01636">
    <property type="entry name" value="APH"/>
    <property type="match status" value="1"/>
</dbReference>
<dbReference type="InterPro" id="IPR002575">
    <property type="entry name" value="Aminoglycoside_PTrfase"/>
</dbReference>